<protein>
    <recommendedName>
        <fullName evidence="3">Rubrerythrin family protein</fullName>
    </recommendedName>
</protein>
<gene>
    <name evidence="1" type="ORF">L323_03795</name>
</gene>
<sequence>MTVQSDLQKAVAACESAKGTYKVMAQSTQDQSAKQMYDEMSGDLEKHLQYLNSRLNYISQSNELNQQQ</sequence>
<accession>U4R6J7</accession>
<dbReference type="RefSeq" id="WP_020814373.1">
    <property type="nucleotide sequence ID" value="NZ_ATAY01000019.1"/>
</dbReference>
<proteinExistence type="predicted"/>
<evidence type="ECO:0000313" key="1">
    <source>
        <dbReference type="EMBL" id="EPR13568.1"/>
    </source>
</evidence>
<dbReference type="Proteomes" id="UP000016860">
    <property type="component" value="Unassembled WGS sequence"/>
</dbReference>
<evidence type="ECO:0000313" key="2">
    <source>
        <dbReference type="Proteomes" id="UP000016860"/>
    </source>
</evidence>
<dbReference type="InterPro" id="IPR012347">
    <property type="entry name" value="Ferritin-like"/>
</dbReference>
<reference evidence="1 2" key="1">
    <citation type="journal article" date="2013" name="Genome Announc.">
        <title>Draft Genome Sequence of the Cellulolytic Bacterium Clostridium papyrosolvens C7 (ATCC 700395).</title>
        <authorList>
            <person name="Zepeda V."/>
            <person name="Dassa B."/>
            <person name="Borovok I."/>
            <person name="Lamed R."/>
            <person name="Bayer E.A."/>
            <person name="Cate J.H."/>
        </authorList>
    </citation>
    <scope>NUCLEOTIDE SEQUENCE [LARGE SCALE GENOMIC DNA]</scope>
    <source>
        <strain evidence="1 2">C7</strain>
    </source>
</reference>
<dbReference type="InterPro" id="IPR012452">
    <property type="entry name" value="DUF1657"/>
</dbReference>
<dbReference type="Pfam" id="PF07870">
    <property type="entry name" value="DUF1657"/>
    <property type="match status" value="1"/>
</dbReference>
<dbReference type="OrthoDB" id="1955400at2"/>
<name>U4R6J7_9FIRM</name>
<dbReference type="Gene3D" id="1.20.1260.10">
    <property type="match status" value="1"/>
</dbReference>
<evidence type="ECO:0008006" key="3">
    <source>
        <dbReference type="Google" id="ProtNLM"/>
    </source>
</evidence>
<comment type="caution">
    <text evidence="1">The sequence shown here is derived from an EMBL/GenBank/DDBJ whole genome shotgun (WGS) entry which is preliminary data.</text>
</comment>
<organism evidence="1 2">
    <name type="scientific">Ruminiclostridium papyrosolvens C7</name>
    <dbReference type="NCBI Taxonomy" id="1330534"/>
    <lineage>
        <taxon>Bacteria</taxon>
        <taxon>Bacillati</taxon>
        <taxon>Bacillota</taxon>
        <taxon>Clostridia</taxon>
        <taxon>Eubacteriales</taxon>
        <taxon>Oscillospiraceae</taxon>
        <taxon>Ruminiclostridium</taxon>
    </lineage>
</organism>
<dbReference type="EMBL" id="ATAY01000019">
    <property type="protein sequence ID" value="EPR13568.1"/>
    <property type="molecule type" value="Genomic_DNA"/>
</dbReference>
<dbReference type="AlphaFoldDB" id="U4R6J7"/>
<dbReference type="PATRIC" id="fig|1330534.3.peg.757"/>